<sequence length="154" mass="17769">MMLTGTLHTFIQYFRTFADAHPSVKFFMFGSVEKGMAFARSLPDFDYPFLWLEEPVIVTQDNDAAHVNDRFRVGVSVLQIAPLDDNEAQIDAYALGLQIVTDLQHKLRKDRKKGLIHTDLLGQRKEPISQLWADGHYGFRLEFEFDMNINANVY</sequence>
<keyword evidence="2" id="KW-1185">Reference proteome</keyword>
<name>A0A327WQG2_LARAB</name>
<dbReference type="Proteomes" id="UP000248790">
    <property type="component" value="Unassembled WGS sequence"/>
</dbReference>
<dbReference type="AlphaFoldDB" id="A0A327WQG2"/>
<organism evidence="1 2">
    <name type="scientific">Larkinella arboricola</name>
    <dbReference type="NCBI Taxonomy" id="643671"/>
    <lineage>
        <taxon>Bacteria</taxon>
        <taxon>Pseudomonadati</taxon>
        <taxon>Bacteroidota</taxon>
        <taxon>Cytophagia</taxon>
        <taxon>Cytophagales</taxon>
        <taxon>Spirosomataceae</taxon>
        <taxon>Larkinella</taxon>
    </lineage>
</organism>
<evidence type="ECO:0000313" key="1">
    <source>
        <dbReference type="EMBL" id="RAJ94199.1"/>
    </source>
</evidence>
<proteinExistence type="predicted"/>
<evidence type="ECO:0000313" key="2">
    <source>
        <dbReference type="Proteomes" id="UP000248790"/>
    </source>
</evidence>
<reference evidence="1 2" key="1">
    <citation type="submission" date="2018-06" db="EMBL/GenBank/DDBJ databases">
        <title>Genomic Encyclopedia of Archaeal and Bacterial Type Strains, Phase II (KMG-II): from individual species to whole genera.</title>
        <authorList>
            <person name="Goeker M."/>
        </authorList>
    </citation>
    <scope>NUCLEOTIDE SEQUENCE [LARGE SCALE GENOMIC DNA]</scope>
    <source>
        <strain evidence="1 2">DSM 21851</strain>
    </source>
</reference>
<comment type="caution">
    <text evidence="1">The sequence shown here is derived from an EMBL/GenBank/DDBJ whole genome shotgun (WGS) entry which is preliminary data.</text>
</comment>
<dbReference type="RefSeq" id="WP_111630109.1">
    <property type="nucleotide sequence ID" value="NZ_QLMC01000005.1"/>
</dbReference>
<dbReference type="EMBL" id="QLMC01000005">
    <property type="protein sequence ID" value="RAJ94199.1"/>
    <property type="molecule type" value="Genomic_DNA"/>
</dbReference>
<dbReference type="OrthoDB" id="949761at2"/>
<gene>
    <name evidence="1" type="ORF">LX87_04084</name>
</gene>
<accession>A0A327WQG2</accession>
<protein>
    <submittedName>
        <fullName evidence="1">Uncharacterized protein</fullName>
    </submittedName>
</protein>